<dbReference type="InterPro" id="IPR004330">
    <property type="entry name" value="FAR1_DNA_bnd_dom"/>
</dbReference>
<evidence type="ECO:0000259" key="2">
    <source>
        <dbReference type="Pfam" id="PF03101"/>
    </source>
</evidence>
<dbReference type="Proteomes" id="UP000326396">
    <property type="component" value="Linkage Group LG7"/>
</dbReference>
<dbReference type="EMBL" id="SZYD01000017">
    <property type="protein sequence ID" value="KAD3066795.1"/>
    <property type="molecule type" value="Genomic_DNA"/>
</dbReference>
<accession>A0A5N6LYU5</accession>
<name>A0A5N6LYU5_9ASTR</name>
<evidence type="ECO:0000313" key="4">
    <source>
        <dbReference type="Proteomes" id="UP000326396"/>
    </source>
</evidence>
<feature type="domain" description="FAR1" evidence="2">
    <location>
        <begin position="87"/>
        <end position="180"/>
    </location>
</feature>
<organism evidence="3 4">
    <name type="scientific">Mikania micrantha</name>
    <name type="common">bitter vine</name>
    <dbReference type="NCBI Taxonomy" id="192012"/>
    <lineage>
        <taxon>Eukaryota</taxon>
        <taxon>Viridiplantae</taxon>
        <taxon>Streptophyta</taxon>
        <taxon>Embryophyta</taxon>
        <taxon>Tracheophyta</taxon>
        <taxon>Spermatophyta</taxon>
        <taxon>Magnoliopsida</taxon>
        <taxon>eudicotyledons</taxon>
        <taxon>Gunneridae</taxon>
        <taxon>Pentapetalae</taxon>
        <taxon>asterids</taxon>
        <taxon>campanulids</taxon>
        <taxon>Asterales</taxon>
        <taxon>Asteraceae</taxon>
        <taxon>Asteroideae</taxon>
        <taxon>Heliantheae alliance</taxon>
        <taxon>Eupatorieae</taxon>
        <taxon>Mikania</taxon>
    </lineage>
</organism>
<comment type="caution">
    <text evidence="3">The sequence shown here is derived from an EMBL/GenBank/DDBJ whole genome shotgun (WGS) entry which is preliminary data.</text>
</comment>
<evidence type="ECO:0000313" key="3">
    <source>
        <dbReference type="EMBL" id="KAD3066795.1"/>
    </source>
</evidence>
<dbReference type="Pfam" id="PF03101">
    <property type="entry name" value="FAR1"/>
    <property type="match status" value="1"/>
</dbReference>
<protein>
    <recommendedName>
        <fullName evidence="2">FAR1 domain-containing protein</fullName>
    </recommendedName>
</protein>
<feature type="region of interest" description="Disordered" evidence="1">
    <location>
        <begin position="552"/>
        <end position="578"/>
    </location>
</feature>
<reference evidence="3 4" key="1">
    <citation type="submission" date="2019-05" db="EMBL/GenBank/DDBJ databases">
        <title>Mikania micrantha, genome provides insights into the molecular mechanism of rapid growth.</title>
        <authorList>
            <person name="Liu B."/>
        </authorList>
    </citation>
    <scope>NUCLEOTIDE SEQUENCE [LARGE SCALE GENOMIC DNA]</scope>
    <source>
        <strain evidence="3">NLD-2019</strain>
        <tissue evidence="3">Leaf</tissue>
    </source>
</reference>
<dbReference type="OrthoDB" id="2428360at2759"/>
<keyword evidence="4" id="KW-1185">Reference proteome</keyword>
<sequence>MDWCGFLGAAYGSGWSQVRSQPWVSSCTLSHISGMNDLGNHGTTIASSCVDVIDSSGGNRYWIPDVPNELKPIKGVVFSSFEEARRIYDRYADHSGFSTRLATIKRKKGEITHRYIVCNKAGKSKNISFEYIEGHDDGIAKRKTKTKVTNCLACVKFKAIPGTSRYSLYKFVEAHNHNLLEDVNKDFSKAKRKLQYADKKFIYSLSTTNTGPSTAYRMRTVSSGGQIRVHGNIVDFRNFRRDMNHYIGERDAQMLVDKMSKRMENDPDLSFDFKCDQNELILLFWADEVTKINYQFMVSFEAAMDDQRFSQKKLDHDSNTSTPTFKTHLPIERFAARVYTHEIFIDVQNEIWKGVWCCAQKSFADEDGYDVYVIRHKDKRSNVIADFKFLGVDVIPDRYVLHRWRKDALPHDTYRKQQRCRIKNDERDDLFYEAVSIVESCASRLRGDIGKLALFVKKLKDMEHDIFIDIPHEPKVNSNEEVFKAFLEVSSPEKVSIKILEGARNKGCGTNKRMVGPGEKVVAKIKKRNPRTCKICKKYVFHDSRTCSLNPKNIKKDLKSKTTQKCSTSKQPEPDDIS</sequence>
<proteinExistence type="predicted"/>
<dbReference type="PANTHER" id="PTHR47718">
    <property type="entry name" value="OS01G0519700 PROTEIN"/>
    <property type="match status" value="1"/>
</dbReference>
<dbReference type="PANTHER" id="PTHR47718:SF12">
    <property type="entry name" value="PROTEIN FAR1-RELATED SEQUENCE"/>
    <property type="match status" value="1"/>
</dbReference>
<gene>
    <name evidence="3" type="ORF">E3N88_34675</name>
</gene>
<evidence type="ECO:0000256" key="1">
    <source>
        <dbReference type="SAM" id="MobiDB-lite"/>
    </source>
</evidence>
<dbReference type="AlphaFoldDB" id="A0A5N6LYU5"/>
<feature type="compositionally biased region" description="Low complexity" evidence="1">
    <location>
        <begin position="561"/>
        <end position="571"/>
    </location>
</feature>